<dbReference type="HOGENOM" id="CLU_653794_0_0_1"/>
<feature type="compositionally biased region" description="Polar residues" evidence="1">
    <location>
        <begin position="319"/>
        <end position="332"/>
    </location>
</feature>
<reference evidence="3" key="1">
    <citation type="journal article" date="2014" name="Genome Announc.">
        <title>Draft genome sequence of the formaldehyde-resistant fungus Byssochlamys spectabilis No. 5 (anamorph Paecilomyces variotii No. 5) (NBRC109023).</title>
        <authorList>
            <person name="Oka T."/>
            <person name="Ekino K."/>
            <person name="Fukuda K."/>
            <person name="Nomura Y."/>
        </authorList>
    </citation>
    <scope>NUCLEOTIDE SEQUENCE [LARGE SCALE GENOMIC DNA]</scope>
    <source>
        <strain evidence="3">No. 5 / NBRC 109023</strain>
    </source>
</reference>
<feature type="compositionally biased region" description="Acidic residues" evidence="1">
    <location>
        <begin position="291"/>
        <end position="303"/>
    </location>
</feature>
<dbReference type="InParanoid" id="V5F7Y2"/>
<dbReference type="Proteomes" id="UP000018001">
    <property type="component" value="Unassembled WGS sequence"/>
</dbReference>
<organism evidence="2 3">
    <name type="scientific">Byssochlamys spectabilis (strain No. 5 / NBRC 109023)</name>
    <name type="common">Paecilomyces variotii</name>
    <dbReference type="NCBI Taxonomy" id="1356009"/>
    <lineage>
        <taxon>Eukaryota</taxon>
        <taxon>Fungi</taxon>
        <taxon>Dikarya</taxon>
        <taxon>Ascomycota</taxon>
        <taxon>Pezizomycotina</taxon>
        <taxon>Eurotiomycetes</taxon>
        <taxon>Eurotiomycetidae</taxon>
        <taxon>Eurotiales</taxon>
        <taxon>Thermoascaceae</taxon>
        <taxon>Paecilomyces</taxon>
    </lineage>
</organism>
<evidence type="ECO:0000313" key="3">
    <source>
        <dbReference type="Proteomes" id="UP000018001"/>
    </source>
</evidence>
<keyword evidence="3" id="KW-1185">Reference proteome</keyword>
<dbReference type="AlphaFoldDB" id="V5F7Y2"/>
<comment type="caution">
    <text evidence="2">The sequence shown here is derived from an EMBL/GenBank/DDBJ whole genome shotgun (WGS) entry which is preliminary data.</text>
</comment>
<dbReference type="EMBL" id="BAUL01000011">
    <property type="protein sequence ID" value="GAD91944.1"/>
    <property type="molecule type" value="Genomic_DNA"/>
</dbReference>
<feature type="region of interest" description="Disordered" evidence="1">
    <location>
        <begin position="1"/>
        <end position="26"/>
    </location>
</feature>
<sequence length="420" mass="47543">MDSDDGETGKQPFHTSNMSSVTLQQNPDTEVPDCLHTCTHPYHSSYSEEYLPPLIFRLDTLVTAKQTSVGLLIENGKVAEDADGCPIRDFPFLPRYISVKVSGWLLEYWMRTDTRLTYRDIKARMTVPASELPLDNTLNMRREREARTPLKLSCLTTRRGQIARKEVERVESWTPDQVSYNTTMDIEYKLAEGKKVPHRLRSKTLISAEPQYYPLDTFLDNGEIHEPGPRVKETIALFYRLSDTATAMDLSSWGDLPLEYLPKSWRPRSFPSRTKSGPRRRYMSKRIAMEDDDIMDWQSDTEQDGNGTPSASGHDETGDSSNLGESVPTYNMSDEEESLQFSGLPSVAHCNDSPGIAGSIVDRMVFEAESCHNTPRTNAPVSIGQWNPINGRKKLGFAPGLEERRGNTFMELARSERLMS</sequence>
<evidence type="ECO:0000313" key="2">
    <source>
        <dbReference type="EMBL" id="GAD91944.1"/>
    </source>
</evidence>
<evidence type="ECO:0000256" key="1">
    <source>
        <dbReference type="SAM" id="MobiDB-lite"/>
    </source>
</evidence>
<gene>
    <name evidence="2" type="ORF">PVAR5_0528</name>
</gene>
<accession>V5F7Y2</accession>
<feature type="compositionally biased region" description="Polar residues" evidence="1">
    <location>
        <begin position="13"/>
        <end position="26"/>
    </location>
</feature>
<feature type="region of interest" description="Disordered" evidence="1">
    <location>
        <begin position="291"/>
        <end position="337"/>
    </location>
</feature>
<dbReference type="eggNOG" id="ENOG502QQX4">
    <property type="taxonomic scope" value="Eukaryota"/>
</dbReference>
<name>V5F7Y2_BYSSN</name>
<dbReference type="OrthoDB" id="5409522at2759"/>
<protein>
    <submittedName>
        <fullName evidence="2">Uncharacterized protein</fullName>
    </submittedName>
</protein>
<proteinExistence type="predicted"/>